<organism evidence="2 3">
    <name type="scientific">Ajellomyces capsulatus (strain H143)</name>
    <name type="common">Darling's disease fungus</name>
    <name type="synonym">Histoplasma capsulatum</name>
    <dbReference type="NCBI Taxonomy" id="544712"/>
    <lineage>
        <taxon>Eukaryota</taxon>
        <taxon>Fungi</taxon>
        <taxon>Dikarya</taxon>
        <taxon>Ascomycota</taxon>
        <taxon>Pezizomycotina</taxon>
        <taxon>Eurotiomycetes</taxon>
        <taxon>Eurotiomycetidae</taxon>
        <taxon>Onygenales</taxon>
        <taxon>Ajellomycetaceae</taxon>
        <taxon>Histoplasma</taxon>
    </lineage>
</organism>
<dbReference type="Gene3D" id="3.40.630.30">
    <property type="match status" value="1"/>
</dbReference>
<dbReference type="GO" id="GO:0016747">
    <property type="term" value="F:acyltransferase activity, transferring groups other than amino-acyl groups"/>
    <property type="evidence" value="ECO:0007669"/>
    <property type="project" value="InterPro"/>
</dbReference>
<evidence type="ECO:0000259" key="1">
    <source>
        <dbReference type="PROSITE" id="PS51186"/>
    </source>
</evidence>
<dbReference type="SUPFAM" id="SSF55729">
    <property type="entry name" value="Acyl-CoA N-acyltransferases (Nat)"/>
    <property type="match status" value="1"/>
</dbReference>
<accession>C6HNW4</accession>
<dbReference type="OMA" id="ICRITFM"/>
<dbReference type="InterPro" id="IPR000182">
    <property type="entry name" value="GNAT_dom"/>
</dbReference>
<dbReference type="VEuPathDB" id="FungiDB:HCDG_07895"/>
<protein>
    <recommendedName>
        <fullName evidence="1">N-acetyltransferase domain-containing protein</fullName>
    </recommendedName>
</protein>
<dbReference type="PANTHER" id="PTHR42791:SF1">
    <property type="entry name" value="N-ACETYLTRANSFERASE DOMAIN-CONTAINING PROTEIN"/>
    <property type="match status" value="1"/>
</dbReference>
<dbReference type="AlphaFoldDB" id="C6HNW4"/>
<dbReference type="STRING" id="544712.C6HNW4"/>
<dbReference type="InterPro" id="IPR052523">
    <property type="entry name" value="Trichothecene_AcTrans"/>
</dbReference>
<sequence length="242" mass="26953">MAFSISPVETEDVDSLARKVEFPAHQANLLYRLMFPRSKEQREDQIRWTIDGLPETVHQEDEALYKACGEDGSPVGLLGWTTSPGAFAKGMLREERQRVLRSCQGNAICRITFMAVDPNHQCQGVGSMLMQSFCGYVDENALDAFVLSSPAGIPLYSKFGFKAPLGKHGIRLGEESTKVAKFDNTVAPLAEINNKYGLSGNNNKKFMIAYVQCQEHPCFNELQILDRPPYHDVGLALRDLHG</sequence>
<dbReference type="EMBL" id="GG692432">
    <property type="protein sequence ID" value="EER38160.1"/>
    <property type="molecule type" value="Genomic_DNA"/>
</dbReference>
<dbReference type="Pfam" id="PF13508">
    <property type="entry name" value="Acetyltransf_7"/>
    <property type="match status" value="1"/>
</dbReference>
<dbReference type="PANTHER" id="PTHR42791">
    <property type="entry name" value="GNAT FAMILY ACETYLTRANSFERASE"/>
    <property type="match status" value="1"/>
</dbReference>
<evidence type="ECO:0000313" key="2">
    <source>
        <dbReference type="EMBL" id="EER38160.1"/>
    </source>
</evidence>
<reference evidence="3" key="1">
    <citation type="submission" date="2009-05" db="EMBL/GenBank/DDBJ databases">
        <title>The genome sequence of Ajellomyces capsulatus strain H143.</title>
        <authorList>
            <person name="Champion M."/>
            <person name="Cuomo C.A."/>
            <person name="Ma L.-J."/>
            <person name="Henn M.R."/>
            <person name="Sil A."/>
            <person name="Goldman B."/>
            <person name="Young S.K."/>
            <person name="Kodira C.D."/>
            <person name="Zeng Q."/>
            <person name="Koehrsen M."/>
            <person name="Alvarado L."/>
            <person name="Berlin A.M."/>
            <person name="Borenstein D."/>
            <person name="Chen Z."/>
            <person name="Engels R."/>
            <person name="Freedman E."/>
            <person name="Gellesch M."/>
            <person name="Goldberg J."/>
            <person name="Griggs A."/>
            <person name="Gujja S."/>
            <person name="Heiman D.I."/>
            <person name="Hepburn T.A."/>
            <person name="Howarth C."/>
            <person name="Jen D."/>
            <person name="Larson L."/>
            <person name="Lewis B."/>
            <person name="Mehta T."/>
            <person name="Park D."/>
            <person name="Pearson M."/>
            <person name="Roberts A."/>
            <person name="Saif S."/>
            <person name="Shea T.D."/>
            <person name="Shenoy N."/>
            <person name="Sisk P."/>
            <person name="Stolte C."/>
            <person name="Sykes S."/>
            <person name="Walk T."/>
            <person name="White J."/>
            <person name="Yandava C."/>
            <person name="Klein B."/>
            <person name="McEwen J.G."/>
            <person name="Puccia R."/>
            <person name="Goldman G.H."/>
            <person name="Felipe M.S."/>
            <person name="Nino-Vega G."/>
            <person name="San-Blas G."/>
            <person name="Taylor J.W."/>
            <person name="Mendoza L."/>
            <person name="Galagan J.E."/>
            <person name="Nusbaum C."/>
            <person name="Birren B.W."/>
        </authorList>
    </citation>
    <scope>NUCLEOTIDE SEQUENCE [LARGE SCALE GENOMIC DNA]</scope>
    <source>
        <strain evidence="3">H143</strain>
    </source>
</reference>
<dbReference type="PROSITE" id="PS51186">
    <property type="entry name" value="GNAT"/>
    <property type="match status" value="1"/>
</dbReference>
<feature type="domain" description="N-acetyltransferase" evidence="1">
    <location>
        <begin position="29"/>
        <end position="184"/>
    </location>
</feature>
<dbReference type="OrthoDB" id="61113at2759"/>
<dbReference type="CDD" id="cd04301">
    <property type="entry name" value="NAT_SF"/>
    <property type="match status" value="1"/>
</dbReference>
<dbReference type="Proteomes" id="UP000002624">
    <property type="component" value="Unassembled WGS sequence"/>
</dbReference>
<evidence type="ECO:0000313" key="3">
    <source>
        <dbReference type="Proteomes" id="UP000002624"/>
    </source>
</evidence>
<name>C6HNW4_AJECH</name>
<proteinExistence type="predicted"/>
<dbReference type="InterPro" id="IPR016181">
    <property type="entry name" value="Acyl_CoA_acyltransferase"/>
</dbReference>
<dbReference type="HOGENOM" id="CLU_1146918_0_0_1"/>
<gene>
    <name evidence="2" type="ORF">HCDG_07895</name>
</gene>